<feature type="region of interest" description="Disordered" evidence="1">
    <location>
        <begin position="1"/>
        <end position="27"/>
    </location>
</feature>
<feature type="compositionally biased region" description="Polar residues" evidence="1">
    <location>
        <begin position="83"/>
        <end position="94"/>
    </location>
</feature>
<evidence type="ECO:0000256" key="1">
    <source>
        <dbReference type="SAM" id="MobiDB-lite"/>
    </source>
</evidence>
<dbReference type="EMBL" id="JAVFKD010000014">
    <property type="protein sequence ID" value="KAK5991363.1"/>
    <property type="molecule type" value="Genomic_DNA"/>
</dbReference>
<gene>
    <name evidence="2" type="ORF">PT974_09644</name>
</gene>
<feature type="compositionally biased region" description="Basic and acidic residues" evidence="1">
    <location>
        <begin position="63"/>
        <end position="73"/>
    </location>
</feature>
<accession>A0ABR0SGQ6</accession>
<proteinExistence type="predicted"/>
<name>A0ABR0SGQ6_9HYPO</name>
<dbReference type="Proteomes" id="UP001338125">
    <property type="component" value="Unassembled WGS sequence"/>
</dbReference>
<reference evidence="2 3" key="1">
    <citation type="submission" date="2024-01" db="EMBL/GenBank/DDBJ databases">
        <title>Complete genome of Cladobotryum mycophilum ATHUM6906.</title>
        <authorList>
            <person name="Christinaki A.C."/>
            <person name="Myridakis A.I."/>
            <person name="Kouvelis V.N."/>
        </authorList>
    </citation>
    <scope>NUCLEOTIDE SEQUENCE [LARGE SCALE GENOMIC DNA]</scope>
    <source>
        <strain evidence="2 3">ATHUM6906</strain>
    </source>
</reference>
<organism evidence="2 3">
    <name type="scientific">Cladobotryum mycophilum</name>
    <dbReference type="NCBI Taxonomy" id="491253"/>
    <lineage>
        <taxon>Eukaryota</taxon>
        <taxon>Fungi</taxon>
        <taxon>Dikarya</taxon>
        <taxon>Ascomycota</taxon>
        <taxon>Pezizomycotina</taxon>
        <taxon>Sordariomycetes</taxon>
        <taxon>Hypocreomycetidae</taxon>
        <taxon>Hypocreales</taxon>
        <taxon>Hypocreaceae</taxon>
        <taxon>Cladobotryum</taxon>
    </lineage>
</organism>
<evidence type="ECO:0000313" key="2">
    <source>
        <dbReference type="EMBL" id="KAK5991363.1"/>
    </source>
</evidence>
<protein>
    <submittedName>
        <fullName evidence="2">Uncharacterized protein</fullName>
    </submittedName>
</protein>
<evidence type="ECO:0000313" key="3">
    <source>
        <dbReference type="Proteomes" id="UP001338125"/>
    </source>
</evidence>
<sequence>MLSREFSKSPSGTVELVPPSLTKDHSRCPLSANFKQFTTLPRLIGFQIGPATKSPVQFRPTRRKTEDGRRELASELTEFSHFGDSSTKRGNSSSEGKRGEVDEYFSSTGFKPPSGELRSKVDAWS</sequence>
<keyword evidence="3" id="KW-1185">Reference proteome</keyword>
<comment type="caution">
    <text evidence="2">The sequence shown here is derived from an EMBL/GenBank/DDBJ whole genome shotgun (WGS) entry which is preliminary data.</text>
</comment>
<feature type="region of interest" description="Disordered" evidence="1">
    <location>
        <begin position="50"/>
        <end position="125"/>
    </location>
</feature>